<feature type="transmembrane region" description="Helical" evidence="1">
    <location>
        <begin position="140"/>
        <end position="158"/>
    </location>
</feature>
<keyword evidence="4" id="KW-1185">Reference proteome</keyword>
<dbReference type="InterPro" id="IPR033879">
    <property type="entry name" value="UPP_Pase"/>
</dbReference>
<dbReference type="STRING" id="1348624.GCA_001591545_00574"/>
<feature type="transmembrane region" description="Helical" evidence="1">
    <location>
        <begin position="72"/>
        <end position="90"/>
    </location>
</feature>
<keyword evidence="3" id="KW-0575">Peroxidase</keyword>
<name>A0A2X4W6C1_LEDLE</name>
<dbReference type="PANTHER" id="PTHR14969">
    <property type="entry name" value="SPHINGOSINE-1-PHOSPHATE PHOSPHOHYDROLASE"/>
    <property type="match status" value="1"/>
</dbReference>
<sequence length="201" mass="22902">MYNKMVKKPQVGRGNMSLDFKLFEKINQFAGQSNLLDQLVLLFSTYGPIMFGLVFVWLWFSKSGNKYENRQIVLLAITITVIVLGANKIIEMIYFRPRPFVTHAVHLLSDKSDLDPSFPSNHSAGSFALAFALFWKRRKIGTVLLVFAVCMALSRIFVGVHYPLDVLAGAVIAFLVTYIVMSKSRYLEPLYNKIIHIFSKK</sequence>
<keyword evidence="3" id="KW-0560">Oxidoreductase</keyword>
<dbReference type="InterPro" id="IPR036938">
    <property type="entry name" value="PAP2/HPO_sf"/>
</dbReference>
<reference evidence="3 4" key="1">
    <citation type="submission" date="2018-06" db="EMBL/GenBank/DDBJ databases">
        <authorList>
            <consortium name="Pathogen Informatics"/>
            <person name="Doyle S."/>
        </authorList>
    </citation>
    <scope>NUCLEOTIDE SEQUENCE [LARGE SCALE GENOMIC DNA]</scope>
    <source>
        <strain evidence="3 4">NCTC4824</strain>
    </source>
</reference>
<dbReference type="RefSeq" id="WP_231955906.1">
    <property type="nucleotide sequence ID" value="NZ_LS483476.1"/>
</dbReference>
<feature type="transmembrane region" description="Helical" evidence="1">
    <location>
        <begin position="164"/>
        <end position="181"/>
    </location>
</feature>
<dbReference type="GO" id="GO:0004601">
    <property type="term" value="F:peroxidase activity"/>
    <property type="evidence" value="ECO:0007669"/>
    <property type="project" value="UniProtKB-KW"/>
</dbReference>
<dbReference type="Pfam" id="PF01569">
    <property type="entry name" value="PAP2"/>
    <property type="match status" value="1"/>
</dbReference>
<proteinExistence type="predicted"/>
<dbReference type="SUPFAM" id="SSF48317">
    <property type="entry name" value="Acid phosphatase/Vanadium-dependent haloperoxidase"/>
    <property type="match status" value="1"/>
</dbReference>
<evidence type="ECO:0000313" key="3">
    <source>
        <dbReference type="EMBL" id="SQI55538.1"/>
    </source>
</evidence>
<dbReference type="GO" id="GO:0005886">
    <property type="term" value="C:plasma membrane"/>
    <property type="evidence" value="ECO:0007669"/>
    <property type="project" value="InterPro"/>
</dbReference>
<evidence type="ECO:0000313" key="4">
    <source>
        <dbReference type="Proteomes" id="UP000249134"/>
    </source>
</evidence>
<gene>
    <name evidence="3" type="primary">bcrC</name>
    <name evidence="3" type="ORF">NCTC4824_01487</name>
</gene>
<keyword evidence="3" id="KW-0378">Hydrolase</keyword>
<organism evidence="3 4">
    <name type="scientific">Lederbergia lenta</name>
    <name type="common">Bacillus lentus</name>
    <dbReference type="NCBI Taxonomy" id="1467"/>
    <lineage>
        <taxon>Bacteria</taxon>
        <taxon>Bacillati</taxon>
        <taxon>Bacillota</taxon>
        <taxon>Bacilli</taxon>
        <taxon>Bacillales</taxon>
        <taxon>Bacillaceae</taxon>
        <taxon>Lederbergia</taxon>
    </lineage>
</organism>
<dbReference type="KEGG" id="blen:NCTC4824_01487"/>
<accession>A0A2X4W6C1</accession>
<dbReference type="PANTHER" id="PTHR14969:SF58">
    <property type="entry name" value="UNDECAPRENYL-DIPHOSPHATASE BCRC"/>
    <property type="match status" value="1"/>
</dbReference>
<dbReference type="GO" id="GO:0050380">
    <property type="term" value="F:undecaprenyl-diphosphatase activity"/>
    <property type="evidence" value="ECO:0007669"/>
    <property type="project" value="UniProtKB-EC"/>
</dbReference>
<dbReference type="EMBL" id="LS483476">
    <property type="protein sequence ID" value="SQI55538.1"/>
    <property type="molecule type" value="Genomic_DNA"/>
</dbReference>
<dbReference type="CDD" id="cd03385">
    <property type="entry name" value="PAP2_BcrC_like"/>
    <property type="match status" value="1"/>
</dbReference>
<feature type="domain" description="Phosphatidic acid phosphatase type 2/haloperoxidase" evidence="2">
    <location>
        <begin position="72"/>
        <end position="181"/>
    </location>
</feature>
<dbReference type="InterPro" id="IPR000326">
    <property type="entry name" value="PAP2/HPO"/>
</dbReference>
<keyword evidence="1" id="KW-0812">Transmembrane</keyword>
<keyword evidence="1" id="KW-1133">Transmembrane helix</keyword>
<dbReference type="AlphaFoldDB" id="A0A2X4W6C1"/>
<dbReference type="EC" id="3.6.1.27" evidence="3"/>
<evidence type="ECO:0000259" key="2">
    <source>
        <dbReference type="SMART" id="SM00014"/>
    </source>
</evidence>
<keyword evidence="1" id="KW-0472">Membrane</keyword>
<feature type="transmembrane region" description="Helical" evidence="1">
    <location>
        <begin position="39"/>
        <end position="60"/>
    </location>
</feature>
<evidence type="ECO:0000256" key="1">
    <source>
        <dbReference type="SAM" id="Phobius"/>
    </source>
</evidence>
<dbReference type="SMART" id="SM00014">
    <property type="entry name" value="acidPPc"/>
    <property type="match status" value="1"/>
</dbReference>
<dbReference type="Gene3D" id="1.20.144.10">
    <property type="entry name" value="Phosphatidic acid phosphatase type 2/haloperoxidase"/>
    <property type="match status" value="1"/>
</dbReference>
<dbReference type="Proteomes" id="UP000249134">
    <property type="component" value="Chromosome 1"/>
</dbReference>
<protein>
    <submittedName>
        <fullName evidence="3">Acid phosphatase/vanadium-dependent haloperoxidase</fullName>
        <ecNumber evidence="3">3.6.1.27</ecNumber>
    </submittedName>
</protein>